<dbReference type="InterPro" id="IPR002100">
    <property type="entry name" value="TF_MADSbox"/>
</dbReference>
<comment type="subcellular location">
    <subcellularLocation>
        <location evidence="1">Nucleus</location>
    </subcellularLocation>
</comment>
<evidence type="ECO:0000313" key="8">
    <source>
        <dbReference type="Proteomes" id="UP001472677"/>
    </source>
</evidence>
<dbReference type="EMBL" id="JBBPBM010000010">
    <property type="protein sequence ID" value="KAK8565234.1"/>
    <property type="molecule type" value="Genomic_DNA"/>
</dbReference>
<protein>
    <recommendedName>
        <fullName evidence="6">MADS-box domain-containing protein</fullName>
    </recommendedName>
</protein>
<comment type="caution">
    <text evidence="7">The sequence shown here is derived from an EMBL/GenBank/DDBJ whole genome shotgun (WGS) entry which is preliminary data.</text>
</comment>
<keyword evidence="2" id="KW-0805">Transcription regulation</keyword>
<proteinExistence type="predicted"/>
<name>A0ABR2EV42_9ROSI</name>
<dbReference type="Gene3D" id="3.40.1810.10">
    <property type="entry name" value="Transcription factor, MADS-box"/>
    <property type="match status" value="1"/>
</dbReference>
<feature type="domain" description="MADS-box" evidence="6">
    <location>
        <begin position="1"/>
        <end position="48"/>
    </location>
</feature>
<evidence type="ECO:0000256" key="4">
    <source>
        <dbReference type="ARBA" id="ARBA00023163"/>
    </source>
</evidence>
<keyword evidence="5" id="KW-0539">Nucleus</keyword>
<reference evidence="7 8" key="1">
    <citation type="journal article" date="2024" name="G3 (Bethesda)">
        <title>Genome assembly of Hibiscus sabdariffa L. provides insights into metabolisms of medicinal natural products.</title>
        <authorList>
            <person name="Kim T."/>
        </authorList>
    </citation>
    <scope>NUCLEOTIDE SEQUENCE [LARGE SCALE GENOMIC DNA]</scope>
    <source>
        <strain evidence="7">TK-2024</strain>
        <tissue evidence="7">Old leaves</tissue>
    </source>
</reference>
<sequence>MTRKKIKLAFITNDAARNAAYKKRKKVMVKKLRDLIILCGVEACVVIYPPGSDSQLEAWPSTVVARNLFSEYKRRIVGRS</sequence>
<keyword evidence="8" id="KW-1185">Reference proteome</keyword>
<dbReference type="PROSITE" id="PS50066">
    <property type="entry name" value="MADS_BOX_2"/>
    <property type="match status" value="1"/>
</dbReference>
<dbReference type="SMART" id="SM00432">
    <property type="entry name" value="MADS"/>
    <property type="match status" value="1"/>
</dbReference>
<keyword evidence="4" id="KW-0804">Transcription</keyword>
<evidence type="ECO:0000256" key="1">
    <source>
        <dbReference type="ARBA" id="ARBA00004123"/>
    </source>
</evidence>
<evidence type="ECO:0000313" key="7">
    <source>
        <dbReference type="EMBL" id="KAK8565234.1"/>
    </source>
</evidence>
<dbReference type="Proteomes" id="UP001472677">
    <property type="component" value="Unassembled WGS sequence"/>
</dbReference>
<accession>A0ABR2EV42</accession>
<evidence type="ECO:0000256" key="3">
    <source>
        <dbReference type="ARBA" id="ARBA00023125"/>
    </source>
</evidence>
<evidence type="ECO:0000256" key="5">
    <source>
        <dbReference type="ARBA" id="ARBA00023242"/>
    </source>
</evidence>
<gene>
    <name evidence="7" type="ORF">V6N12_058804</name>
</gene>
<dbReference type="Pfam" id="PF00319">
    <property type="entry name" value="SRF-TF"/>
    <property type="match status" value="1"/>
</dbReference>
<evidence type="ECO:0000256" key="2">
    <source>
        <dbReference type="ARBA" id="ARBA00023015"/>
    </source>
</evidence>
<dbReference type="InterPro" id="IPR036879">
    <property type="entry name" value="TF_MADSbox_sf"/>
</dbReference>
<keyword evidence="3" id="KW-0238">DNA-binding</keyword>
<evidence type="ECO:0000259" key="6">
    <source>
        <dbReference type="PROSITE" id="PS50066"/>
    </source>
</evidence>
<dbReference type="SUPFAM" id="SSF55455">
    <property type="entry name" value="SRF-like"/>
    <property type="match status" value="1"/>
</dbReference>
<organism evidence="7 8">
    <name type="scientific">Hibiscus sabdariffa</name>
    <name type="common">roselle</name>
    <dbReference type="NCBI Taxonomy" id="183260"/>
    <lineage>
        <taxon>Eukaryota</taxon>
        <taxon>Viridiplantae</taxon>
        <taxon>Streptophyta</taxon>
        <taxon>Embryophyta</taxon>
        <taxon>Tracheophyta</taxon>
        <taxon>Spermatophyta</taxon>
        <taxon>Magnoliopsida</taxon>
        <taxon>eudicotyledons</taxon>
        <taxon>Gunneridae</taxon>
        <taxon>Pentapetalae</taxon>
        <taxon>rosids</taxon>
        <taxon>malvids</taxon>
        <taxon>Malvales</taxon>
        <taxon>Malvaceae</taxon>
        <taxon>Malvoideae</taxon>
        <taxon>Hibiscus</taxon>
    </lineage>
</organism>